<dbReference type="EMBL" id="KQ976703">
    <property type="protein sequence ID" value="KYM77136.1"/>
    <property type="molecule type" value="Genomic_DNA"/>
</dbReference>
<sequence>MAITLLALLKNGLTIVKNNVCNSSLRNNNCLICMKWIECVEHRANMFMTMIRIIVVKILVWWCNKQNFLMRNMNDYSNVYLYYTNINQIKKAHETYKANKCKMKTLVNEYKLSVIERMNN</sequence>
<gene>
    <name evidence="1" type="ORF">ALC53_12431</name>
</gene>
<evidence type="ECO:0000313" key="2">
    <source>
        <dbReference type="Proteomes" id="UP000078540"/>
    </source>
</evidence>
<reference evidence="1 2" key="1">
    <citation type="submission" date="2015-09" db="EMBL/GenBank/DDBJ databases">
        <title>Atta colombica WGS genome.</title>
        <authorList>
            <person name="Nygaard S."/>
            <person name="Hu H."/>
            <person name="Boomsma J."/>
            <person name="Zhang G."/>
        </authorList>
    </citation>
    <scope>NUCLEOTIDE SEQUENCE [LARGE SCALE GENOMIC DNA]</scope>
    <source>
        <strain evidence="1">Treedump-2</strain>
        <tissue evidence="1">Whole body</tissue>
    </source>
</reference>
<accession>A0A195AY58</accession>
<name>A0A195AY58_9HYME</name>
<evidence type="ECO:0000313" key="1">
    <source>
        <dbReference type="EMBL" id="KYM77136.1"/>
    </source>
</evidence>
<keyword evidence="2" id="KW-1185">Reference proteome</keyword>
<organism evidence="1 2">
    <name type="scientific">Atta colombica</name>
    <dbReference type="NCBI Taxonomy" id="520822"/>
    <lineage>
        <taxon>Eukaryota</taxon>
        <taxon>Metazoa</taxon>
        <taxon>Ecdysozoa</taxon>
        <taxon>Arthropoda</taxon>
        <taxon>Hexapoda</taxon>
        <taxon>Insecta</taxon>
        <taxon>Pterygota</taxon>
        <taxon>Neoptera</taxon>
        <taxon>Endopterygota</taxon>
        <taxon>Hymenoptera</taxon>
        <taxon>Apocrita</taxon>
        <taxon>Aculeata</taxon>
        <taxon>Formicoidea</taxon>
        <taxon>Formicidae</taxon>
        <taxon>Myrmicinae</taxon>
        <taxon>Atta</taxon>
    </lineage>
</organism>
<proteinExistence type="predicted"/>
<dbReference type="AlphaFoldDB" id="A0A195AY58"/>
<protein>
    <submittedName>
        <fullName evidence="1">Uncharacterized protein</fullName>
    </submittedName>
</protein>
<dbReference type="Proteomes" id="UP000078540">
    <property type="component" value="Unassembled WGS sequence"/>
</dbReference>